<proteinExistence type="predicted"/>
<dbReference type="Proteomes" id="UP000002640">
    <property type="component" value="Unassembled WGS sequence"/>
</dbReference>
<dbReference type="AlphaFoldDB" id="G4YZS1"/>
<dbReference type="GeneID" id="20648690"/>
<name>G4YZS1_PHYSP</name>
<dbReference type="EMBL" id="JH159152">
    <property type="protein sequence ID" value="EGZ26296.1"/>
    <property type="molecule type" value="Genomic_DNA"/>
</dbReference>
<protein>
    <submittedName>
        <fullName evidence="1">Uncharacterized protein</fullName>
    </submittedName>
</protein>
<gene>
    <name evidence="1" type="ORF">PHYSODRAFT_345124</name>
</gene>
<dbReference type="InParanoid" id="G4YZS1"/>
<accession>G4YZS1</accession>
<dbReference type="KEGG" id="psoj:PHYSODRAFT_345124"/>
<organism evidence="1 2">
    <name type="scientific">Phytophthora sojae (strain P6497)</name>
    <name type="common">Soybean stem and root rot agent</name>
    <name type="synonym">Phytophthora megasperma f. sp. glycines</name>
    <dbReference type="NCBI Taxonomy" id="1094619"/>
    <lineage>
        <taxon>Eukaryota</taxon>
        <taxon>Sar</taxon>
        <taxon>Stramenopiles</taxon>
        <taxon>Oomycota</taxon>
        <taxon>Peronosporomycetes</taxon>
        <taxon>Peronosporales</taxon>
        <taxon>Peronosporaceae</taxon>
        <taxon>Phytophthora</taxon>
    </lineage>
</organism>
<dbReference type="RefSeq" id="XP_009521584.1">
    <property type="nucleotide sequence ID" value="XM_009523289.1"/>
</dbReference>
<sequence>MVPTCHLLNVRTIAIILRILGTQEPLPGEDLEEGILAVAEDSLLASGRFVAAPAGNLGEGILAVAEDSLLVAGRFAAVPAGNLEGSLAAVDTAVGLAEVEHRILDCAGPAKVAGVDLERDTAGTLAEVARHIPERIGPEAAAALEQDVAAVLAETPRQGEQATLKAVHLAQTP</sequence>
<evidence type="ECO:0000313" key="2">
    <source>
        <dbReference type="Proteomes" id="UP000002640"/>
    </source>
</evidence>
<evidence type="ECO:0000313" key="1">
    <source>
        <dbReference type="EMBL" id="EGZ26296.1"/>
    </source>
</evidence>
<keyword evidence="2" id="KW-1185">Reference proteome</keyword>
<reference evidence="1 2" key="1">
    <citation type="journal article" date="2006" name="Science">
        <title>Phytophthora genome sequences uncover evolutionary origins and mechanisms of pathogenesis.</title>
        <authorList>
            <person name="Tyler B.M."/>
            <person name="Tripathy S."/>
            <person name="Zhang X."/>
            <person name="Dehal P."/>
            <person name="Jiang R.H."/>
            <person name="Aerts A."/>
            <person name="Arredondo F.D."/>
            <person name="Baxter L."/>
            <person name="Bensasson D."/>
            <person name="Beynon J.L."/>
            <person name="Chapman J."/>
            <person name="Damasceno C.M."/>
            <person name="Dorrance A.E."/>
            <person name="Dou D."/>
            <person name="Dickerman A.W."/>
            <person name="Dubchak I.L."/>
            <person name="Garbelotto M."/>
            <person name="Gijzen M."/>
            <person name="Gordon S.G."/>
            <person name="Govers F."/>
            <person name="Grunwald N.J."/>
            <person name="Huang W."/>
            <person name="Ivors K.L."/>
            <person name="Jones R.W."/>
            <person name="Kamoun S."/>
            <person name="Krampis K."/>
            <person name="Lamour K.H."/>
            <person name="Lee M.K."/>
            <person name="McDonald W.H."/>
            <person name="Medina M."/>
            <person name="Meijer H.J."/>
            <person name="Nordberg E.K."/>
            <person name="Maclean D.J."/>
            <person name="Ospina-Giraldo M.D."/>
            <person name="Morris P.F."/>
            <person name="Phuntumart V."/>
            <person name="Putnam N.H."/>
            <person name="Rash S."/>
            <person name="Rose J.K."/>
            <person name="Sakihama Y."/>
            <person name="Salamov A.A."/>
            <person name="Savidor A."/>
            <person name="Scheuring C.F."/>
            <person name="Smith B.M."/>
            <person name="Sobral B.W."/>
            <person name="Terry A."/>
            <person name="Torto-Alalibo T.A."/>
            <person name="Win J."/>
            <person name="Xu Z."/>
            <person name="Zhang H."/>
            <person name="Grigoriev I.V."/>
            <person name="Rokhsar D.S."/>
            <person name="Boore J.L."/>
        </authorList>
    </citation>
    <scope>NUCLEOTIDE SEQUENCE [LARGE SCALE GENOMIC DNA]</scope>
    <source>
        <strain evidence="1 2">P6497</strain>
    </source>
</reference>